<comment type="caution">
    <text evidence="2">The sequence shown here is derived from an EMBL/GenBank/DDBJ whole genome shotgun (WGS) entry which is preliminary data.</text>
</comment>
<accession>A0A8S1EMJ9</accession>
<reference evidence="2 3" key="1">
    <citation type="submission" date="2020-04" db="EMBL/GenBank/DDBJ databases">
        <authorList>
            <person name="Laetsch R D."/>
            <person name="Stevens L."/>
            <person name="Kumar S."/>
            <person name="Blaxter L. M."/>
        </authorList>
    </citation>
    <scope>NUCLEOTIDE SEQUENCE [LARGE SCALE GENOMIC DNA]</scope>
</reference>
<sequence>MNSSGEIIANTPDAFYRFAMQNVAPRNISHDELNYNSNYENEQNIPIGLPDTNVPYRGVPFGVPREFYDRFDRLFGTDPQFVGTLDFPPLLTPLQPLALSMNSETLENDERNLSEDQSPQSSPSQVDVHNEDN</sequence>
<organism evidence="2 3">
    <name type="scientific">Caenorhabditis bovis</name>
    <dbReference type="NCBI Taxonomy" id="2654633"/>
    <lineage>
        <taxon>Eukaryota</taxon>
        <taxon>Metazoa</taxon>
        <taxon>Ecdysozoa</taxon>
        <taxon>Nematoda</taxon>
        <taxon>Chromadorea</taxon>
        <taxon>Rhabditida</taxon>
        <taxon>Rhabditina</taxon>
        <taxon>Rhabditomorpha</taxon>
        <taxon>Rhabditoidea</taxon>
        <taxon>Rhabditidae</taxon>
        <taxon>Peloderinae</taxon>
        <taxon>Caenorhabditis</taxon>
    </lineage>
</organism>
<evidence type="ECO:0000256" key="1">
    <source>
        <dbReference type="SAM" id="MobiDB-lite"/>
    </source>
</evidence>
<evidence type="ECO:0000313" key="2">
    <source>
        <dbReference type="EMBL" id="CAB3400738.1"/>
    </source>
</evidence>
<proteinExistence type="predicted"/>
<dbReference type="EMBL" id="CADEPM010000002">
    <property type="protein sequence ID" value="CAB3400738.1"/>
    <property type="molecule type" value="Genomic_DNA"/>
</dbReference>
<gene>
    <name evidence="2" type="ORF">CBOVIS_LOCUS3610</name>
</gene>
<keyword evidence="3" id="KW-1185">Reference proteome</keyword>
<protein>
    <submittedName>
        <fullName evidence="2">Uncharacterized protein</fullName>
    </submittedName>
</protein>
<dbReference type="AlphaFoldDB" id="A0A8S1EMJ9"/>
<feature type="region of interest" description="Disordered" evidence="1">
    <location>
        <begin position="101"/>
        <end position="133"/>
    </location>
</feature>
<name>A0A8S1EMJ9_9PELO</name>
<dbReference type="Proteomes" id="UP000494206">
    <property type="component" value="Unassembled WGS sequence"/>
</dbReference>
<evidence type="ECO:0000313" key="3">
    <source>
        <dbReference type="Proteomes" id="UP000494206"/>
    </source>
</evidence>